<dbReference type="InterPro" id="IPR000531">
    <property type="entry name" value="Beta-barrel_TonB"/>
</dbReference>
<keyword evidence="13" id="KW-1185">Reference proteome</keyword>
<name>A0A172XTH2_9FLAO</name>
<dbReference type="Gene3D" id="2.40.170.20">
    <property type="entry name" value="TonB-dependent receptor, beta-barrel domain"/>
    <property type="match status" value="1"/>
</dbReference>
<reference evidence="12 13" key="1">
    <citation type="submission" date="2016-04" db="EMBL/GenBank/DDBJ databases">
        <title>Complete Genome Sequence of Chryseobacterium sp. IHBB 10212.</title>
        <authorList>
            <person name="Pal M."/>
            <person name="Swarnkar M.K."/>
            <person name="Kaushal K."/>
            <person name="Chhibber S."/>
            <person name="Singh A.K."/>
            <person name="Gulati A."/>
        </authorList>
    </citation>
    <scope>NUCLEOTIDE SEQUENCE [LARGE SCALE GENOMIC DNA]</scope>
    <source>
        <strain evidence="12 13">IHBB 10212</strain>
    </source>
</reference>
<dbReference type="EMBL" id="CP015199">
    <property type="protein sequence ID" value="ANF50303.1"/>
    <property type="molecule type" value="Genomic_DNA"/>
</dbReference>
<keyword evidence="7 8" id="KW-0998">Cell outer membrane</keyword>
<dbReference type="Proteomes" id="UP000077824">
    <property type="component" value="Chromosome"/>
</dbReference>
<dbReference type="OrthoDB" id="9768177at2"/>
<dbReference type="Gene3D" id="2.170.130.10">
    <property type="entry name" value="TonB-dependent receptor, plug domain"/>
    <property type="match status" value="1"/>
</dbReference>
<evidence type="ECO:0000313" key="13">
    <source>
        <dbReference type="Proteomes" id="UP000077824"/>
    </source>
</evidence>
<dbReference type="PROSITE" id="PS00018">
    <property type="entry name" value="EF_HAND_1"/>
    <property type="match status" value="1"/>
</dbReference>
<keyword evidence="5 9" id="KW-0798">TonB box</keyword>
<dbReference type="InterPro" id="IPR023996">
    <property type="entry name" value="TonB-dep_OMP_SusC/RagA"/>
</dbReference>
<evidence type="ECO:0000256" key="4">
    <source>
        <dbReference type="ARBA" id="ARBA00022692"/>
    </source>
</evidence>
<dbReference type="InterPro" id="IPR012910">
    <property type="entry name" value="Plug_dom"/>
</dbReference>
<proteinExistence type="inferred from homology"/>
<dbReference type="Pfam" id="PF07715">
    <property type="entry name" value="Plug"/>
    <property type="match status" value="1"/>
</dbReference>
<dbReference type="RefSeq" id="WP_066753059.1">
    <property type="nucleotide sequence ID" value="NZ_CP015199.1"/>
</dbReference>
<evidence type="ECO:0000256" key="6">
    <source>
        <dbReference type="ARBA" id="ARBA00023136"/>
    </source>
</evidence>
<dbReference type="InterPro" id="IPR037066">
    <property type="entry name" value="Plug_dom_sf"/>
</dbReference>
<organism evidence="12 13">
    <name type="scientific">Chryseobacterium glaciei</name>
    <dbReference type="NCBI Taxonomy" id="1685010"/>
    <lineage>
        <taxon>Bacteria</taxon>
        <taxon>Pseudomonadati</taxon>
        <taxon>Bacteroidota</taxon>
        <taxon>Flavobacteriia</taxon>
        <taxon>Flavobacteriales</taxon>
        <taxon>Weeksellaceae</taxon>
        <taxon>Chryseobacterium group</taxon>
        <taxon>Chryseobacterium</taxon>
    </lineage>
</organism>
<evidence type="ECO:0000256" key="2">
    <source>
        <dbReference type="ARBA" id="ARBA00022448"/>
    </source>
</evidence>
<dbReference type="InterPro" id="IPR036942">
    <property type="entry name" value="Beta-barrel_TonB_sf"/>
</dbReference>
<evidence type="ECO:0008006" key="14">
    <source>
        <dbReference type="Google" id="ProtNLM"/>
    </source>
</evidence>
<dbReference type="InterPro" id="IPR039426">
    <property type="entry name" value="TonB-dep_rcpt-like"/>
</dbReference>
<evidence type="ECO:0000313" key="12">
    <source>
        <dbReference type="EMBL" id="ANF50303.1"/>
    </source>
</evidence>
<evidence type="ECO:0000256" key="7">
    <source>
        <dbReference type="ARBA" id="ARBA00023237"/>
    </source>
</evidence>
<dbReference type="Pfam" id="PF13715">
    <property type="entry name" value="CarbopepD_reg_2"/>
    <property type="match status" value="1"/>
</dbReference>
<evidence type="ECO:0000259" key="11">
    <source>
        <dbReference type="Pfam" id="PF07715"/>
    </source>
</evidence>
<dbReference type="InterPro" id="IPR018247">
    <property type="entry name" value="EF_Hand_1_Ca_BS"/>
</dbReference>
<feature type="domain" description="TonB-dependent receptor-like beta-barrel" evidence="10">
    <location>
        <begin position="522"/>
        <end position="886"/>
    </location>
</feature>
<evidence type="ECO:0000256" key="8">
    <source>
        <dbReference type="PROSITE-ProRule" id="PRU01360"/>
    </source>
</evidence>
<keyword evidence="4 8" id="KW-0812">Transmembrane</keyword>
<keyword evidence="6 8" id="KW-0472">Membrane</keyword>
<feature type="domain" description="TonB-dependent receptor plug" evidence="11">
    <location>
        <begin position="239"/>
        <end position="367"/>
    </location>
</feature>
<keyword evidence="2 8" id="KW-0813">Transport</keyword>
<dbReference type="SUPFAM" id="SSF49464">
    <property type="entry name" value="Carboxypeptidase regulatory domain-like"/>
    <property type="match status" value="1"/>
</dbReference>
<dbReference type="AlphaFoldDB" id="A0A172XTH2"/>
<accession>A0A172XTH2</accession>
<evidence type="ECO:0000256" key="3">
    <source>
        <dbReference type="ARBA" id="ARBA00022452"/>
    </source>
</evidence>
<keyword evidence="3 8" id="KW-1134">Transmembrane beta strand</keyword>
<comment type="similarity">
    <text evidence="8 9">Belongs to the TonB-dependent receptor family.</text>
</comment>
<dbReference type="STRING" id="1685010.A0O34_07135"/>
<dbReference type="Pfam" id="PF00593">
    <property type="entry name" value="TonB_dep_Rec_b-barrel"/>
    <property type="match status" value="1"/>
</dbReference>
<dbReference type="KEGG" id="chh:A0O34_07135"/>
<gene>
    <name evidence="12" type="ORF">A0O34_07135</name>
</gene>
<dbReference type="NCBIfam" id="TIGR04056">
    <property type="entry name" value="OMP_RagA_SusC"/>
    <property type="match status" value="1"/>
</dbReference>
<comment type="subcellular location">
    <subcellularLocation>
        <location evidence="1 8">Cell outer membrane</location>
        <topology evidence="1 8">Multi-pass membrane protein</topology>
    </subcellularLocation>
</comment>
<dbReference type="InterPro" id="IPR023997">
    <property type="entry name" value="TonB-dep_OMP_SusC/RagA_CS"/>
</dbReference>
<evidence type="ECO:0000256" key="1">
    <source>
        <dbReference type="ARBA" id="ARBA00004571"/>
    </source>
</evidence>
<dbReference type="Gene3D" id="2.60.40.1120">
    <property type="entry name" value="Carboxypeptidase-like, regulatory domain"/>
    <property type="match status" value="1"/>
</dbReference>
<evidence type="ECO:0000256" key="9">
    <source>
        <dbReference type="RuleBase" id="RU003357"/>
    </source>
</evidence>
<dbReference type="PROSITE" id="PS52016">
    <property type="entry name" value="TONB_DEPENDENT_REC_3"/>
    <property type="match status" value="1"/>
</dbReference>
<dbReference type="InterPro" id="IPR008969">
    <property type="entry name" value="CarboxyPept-like_regulatory"/>
</dbReference>
<evidence type="ECO:0000256" key="5">
    <source>
        <dbReference type="ARBA" id="ARBA00023077"/>
    </source>
</evidence>
<dbReference type="GO" id="GO:0009279">
    <property type="term" value="C:cell outer membrane"/>
    <property type="evidence" value="ECO:0007669"/>
    <property type="project" value="UniProtKB-SubCell"/>
</dbReference>
<dbReference type="NCBIfam" id="TIGR04057">
    <property type="entry name" value="SusC_RagA_signa"/>
    <property type="match status" value="1"/>
</dbReference>
<sequence>MIFSANWCYPKRYSATVFWSFLKKTIQKILLNTTVMRLHLIIFLMFLTALVATAAGVKAQNVTLEAKATPLYQIFKQVEKQTGYRFWYSGKMLGKNTPITTSITNLPLKAALDKIFTDIPFIYEIVEETIVVKEKSATPEKTKEKQNKQTISGIVIDENGEPLVGASVTIKGTGQTTMTNSEGKYTFLHVADDAVLIVTYVGYTSQQVNLKNATKITLQRSDSKLDDVQVIAYGTTTKRLNTGSVVSVSAKDIERQPVSNPLATLIGRVPGLVVTQQSGVPGSSFNIQIRGRNSIAQGSQPLILIDGIPFAAGNENIGLISSAITVGNQNSGVSPFNSISPSDIESIEVLKDADATAIYGSRGANGVILVTTKKGKAGKTQITANVNKGFTKVGTKLDLLNTEQYLEMRREAFKNAGTAPTNTTAPDLLVWDTNRYMDYQKEFLGGTGKTTNANLSLSGGNATTQFLLSGTYYNETSIFPGKLPNKRGSALINISHRSADERLNINFSGNFTSSINQAPSSDLSRYAYLPPNTPAFFDDNGNLKWTEGGISYDNPYAFMKEEYSMRTSNLSSSINVSYKIVNGLSAKALLGYNQQFTNEQLLSPAEAKRPTALILGPTAIFGRNQYGSWNVEPQIEYVAKIWKGKLTALIGTTFHVKDNNTLSVSGSGYSSNALLEAFDAATIIDASSIKSKYKYNAIFGRINYNIGDKYLLNLTARRDGSSRFGPGKQFSNFGAIGTAWIFSSERWMRNFPILSFGKLRTSYGVTGNDQIGDYQFVETWSPPFTTYQGSSALIPNNLFNAGYAWERNNKLEAALDLGFFKERFLISVNYFQNRSGNQLVNYRLPYITGFGSILANFPAKVQNKGWELMVSGSPIQAGKFKWESSFNITLPSNKLLEFPGIESSSYSTYKVGQSLDILNKYVSLGVDPQTGLIKLLDANASNTITTADFNVINKTDPKFYGGWQNTFSYFGFELQCFFDFKKQFGKNEMWWFYNLSTPPGTITNQPDLVLRRWKNPGDVTDIPKFMPTGTGTAVNNVLASSYTYADQSFIRLRNLSFAYNLPNIFLSKIKVKTARVYVLGQNLMTFNRLKGFDPETQNPFVLPALTSYTVGLQITY</sequence>
<dbReference type="SUPFAM" id="SSF56935">
    <property type="entry name" value="Porins"/>
    <property type="match status" value="1"/>
</dbReference>
<evidence type="ECO:0000259" key="10">
    <source>
        <dbReference type="Pfam" id="PF00593"/>
    </source>
</evidence>
<protein>
    <recommendedName>
        <fullName evidence="14">SusC/RagA family TonB-linked outer membrane protein</fullName>
    </recommendedName>
</protein>